<evidence type="ECO:0000313" key="4">
    <source>
        <dbReference type="Proteomes" id="UP000595074"/>
    </source>
</evidence>
<feature type="transmembrane region" description="Helical" evidence="1">
    <location>
        <begin position="12"/>
        <end position="30"/>
    </location>
</feature>
<dbReference type="AlphaFoldDB" id="A0A7M1S4I3"/>
<organism evidence="3 4">
    <name type="scientific">Sulfurovum indicum</name>
    <dbReference type="NCBI Taxonomy" id="2779528"/>
    <lineage>
        <taxon>Bacteria</taxon>
        <taxon>Pseudomonadati</taxon>
        <taxon>Campylobacterota</taxon>
        <taxon>Epsilonproteobacteria</taxon>
        <taxon>Campylobacterales</taxon>
        <taxon>Sulfurovaceae</taxon>
        <taxon>Sulfurovum</taxon>
    </lineage>
</organism>
<feature type="transmembrane region" description="Helical" evidence="1">
    <location>
        <begin position="215"/>
        <end position="238"/>
    </location>
</feature>
<sequence length="239" mass="27696">MQTPKNKRIEGLDIFRGIAICLMICFHFFYDLNHFNLIEIDLGHDTFWLAFRYLIISMFLIGAGISLALTHQNGIRWKHVLRRSIILFAASLAISVVTYLQFPSSWVYFGIIHFIFIASLAGLLFIRFPAVALILAAILLIGSFFQWFHMHWLFSMLQPLLMLPSRYTVDLVPFVPWFAAVLLGIFLTGYNLHFKPFHFLEMSMRSIRTASPLSFLGRHSLLIYLLHQPLIFGIFLLLV</sequence>
<keyword evidence="1" id="KW-0812">Transmembrane</keyword>
<evidence type="ECO:0000256" key="1">
    <source>
        <dbReference type="SAM" id="Phobius"/>
    </source>
</evidence>
<keyword evidence="1" id="KW-0472">Membrane</keyword>
<proteinExistence type="predicted"/>
<feature type="domain" description="Heparan-alpha-glucosaminide N-acetyltransferase catalytic" evidence="2">
    <location>
        <begin position="8"/>
        <end position="229"/>
    </location>
</feature>
<feature type="transmembrane region" description="Helical" evidence="1">
    <location>
        <begin position="174"/>
        <end position="194"/>
    </location>
</feature>
<feature type="transmembrane region" description="Helical" evidence="1">
    <location>
        <begin position="106"/>
        <end position="126"/>
    </location>
</feature>
<dbReference type="EMBL" id="CP063164">
    <property type="protein sequence ID" value="QOR61992.1"/>
    <property type="molecule type" value="Genomic_DNA"/>
</dbReference>
<keyword evidence="1" id="KW-1133">Transmembrane helix</keyword>
<feature type="transmembrane region" description="Helical" evidence="1">
    <location>
        <begin position="81"/>
        <end position="100"/>
    </location>
</feature>
<dbReference type="Proteomes" id="UP000595074">
    <property type="component" value="Chromosome"/>
</dbReference>
<accession>A0A7M1S4I3</accession>
<gene>
    <name evidence="3" type="ORF">IMZ28_00440</name>
</gene>
<feature type="transmembrane region" description="Helical" evidence="1">
    <location>
        <begin position="133"/>
        <end position="154"/>
    </location>
</feature>
<evidence type="ECO:0000313" key="3">
    <source>
        <dbReference type="EMBL" id="QOR61992.1"/>
    </source>
</evidence>
<dbReference type="RefSeq" id="WP_197548697.1">
    <property type="nucleotide sequence ID" value="NZ_CP063164.1"/>
</dbReference>
<name>A0A7M1S4I3_9BACT</name>
<dbReference type="KEGG" id="sinu:IMZ28_00440"/>
<keyword evidence="4" id="KW-1185">Reference proteome</keyword>
<dbReference type="InterPro" id="IPR012429">
    <property type="entry name" value="HGSNAT_cat"/>
</dbReference>
<reference evidence="3 4" key="1">
    <citation type="submission" date="2020-10" db="EMBL/GenBank/DDBJ databases">
        <title>The genome of sulfurovum sp.</title>
        <authorList>
            <person name="Xie S."/>
            <person name="Shao Z."/>
            <person name="Jiang L."/>
        </authorList>
    </citation>
    <scope>NUCLEOTIDE SEQUENCE [LARGE SCALE GENOMIC DNA]</scope>
    <source>
        <strain evidence="3 4">ST-419</strain>
    </source>
</reference>
<protein>
    <submittedName>
        <fullName evidence="3">DUF1624 domain-containing protein</fullName>
    </submittedName>
</protein>
<feature type="transmembrane region" description="Helical" evidence="1">
    <location>
        <begin position="50"/>
        <end position="69"/>
    </location>
</feature>
<dbReference type="Pfam" id="PF07786">
    <property type="entry name" value="HGSNAT_cat"/>
    <property type="match status" value="1"/>
</dbReference>
<evidence type="ECO:0000259" key="2">
    <source>
        <dbReference type="Pfam" id="PF07786"/>
    </source>
</evidence>